<dbReference type="InterPro" id="IPR047785">
    <property type="entry name" value="tRNA_MNMC2"/>
</dbReference>
<dbReference type="InterPro" id="IPR029063">
    <property type="entry name" value="SAM-dependent_MTases_sf"/>
</dbReference>
<evidence type="ECO:0000259" key="1">
    <source>
        <dbReference type="Pfam" id="PF05430"/>
    </source>
</evidence>
<dbReference type="PANTHER" id="PTHR39963:SF1">
    <property type="entry name" value="MNMC-LIKE METHYLTRANSFERASE DOMAIN-CONTAINING PROTEIN"/>
    <property type="match status" value="1"/>
</dbReference>
<feature type="domain" description="MnmC-like methyltransferase" evidence="1">
    <location>
        <begin position="134"/>
        <end position="227"/>
    </location>
</feature>
<gene>
    <name evidence="2" type="ORF">A3843_06030</name>
</gene>
<dbReference type="EMBL" id="LVVZ01000010">
    <property type="protein sequence ID" value="OKL44852.1"/>
    <property type="molecule type" value="Genomic_DNA"/>
</dbReference>
<dbReference type="AlphaFoldDB" id="A0A1U7JJI0"/>
<dbReference type="Pfam" id="PF05430">
    <property type="entry name" value="Methyltransf_30"/>
    <property type="match status" value="1"/>
</dbReference>
<dbReference type="NCBIfam" id="NF033855">
    <property type="entry name" value="tRNA_MNMC2"/>
    <property type="match status" value="1"/>
</dbReference>
<proteinExistence type="predicted"/>
<dbReference type="Gene3D" id="3.40.50.150">
    <property type="entry name" value="Vaccinia Virus protein VP39"/>
    <property type="match status" value="1"/>
</dbReference>
<protein>
    <submittedName>
        <fullName evidence="2">tRNA 5-methylaminomethyl-2-thiouridine synthase</fullName>
    </submittedName>
</protein>
<dbReference type="GO" id="GO:0004808">
    <property type="term" value="F:tRNA (5-methylaminomethyl-2-thiouridylate)(34)-methyltransferase activity"/>
    <property type="evidence" value="ECO:0007669"/>
    <property type="project" value="InterPro"/>
</dbReference>
<name>A0A1U7JJI0_9HYPH</name>
<dbReference type="STRING" id="197461.A3843_06030"/>
<comment type="caution">
    <text evidence="2">The sequence shown here is derived from an EMBL/GenBank/DDBJ whole genome shotgun (WGS) entry which is preliminary data.</text>
</comment>
<reference evidence="2 3" key="1">
    <citation type="submission" date="2016-03" db="EMBL/GenBank/DDBJ databases">
        <title>Genome sequence of Nesiotobacter sp. nov., a moderately halophilic alphaproteobacterium isolated from the Yellow Sea, China.</title>
        <authorList>
            <person name="Zhang G."/>
            <person name="Zhang R."/>
        </authorList>
    </citation>
    <scope>NUCLEOTIDE SEQUENCE [LARGE SCALE GENOMIC DNA]</scope>
    <source>
        <strain evidence="2 3">WB1-6</strain>
    </source>
</reference>
<evidence type="ECO:0000313" key="2">
    <source>
        <dbReference type="EMBL" id="OKL44852.1"/>
    </source>
</evidence>
<dbReference type="InterPro" id="IPR008471">
    <property type="entry name" value="MnmC-like_methylTransf"/>
</dbReference>
<organism evidence="2 3">
    <name type="scientific">Pseudovibrio exalbescens</name>
    <dbReference type="NCBI Taxonomy" id="197461"/>
    <lineage>
        <taxon>Bacteria</taxon>
        <taxon>Pseudomonadati</taxon>
        <taxon>Pseudomonadota</taxon>
        <taxon>Alphaproteobacteria</taxon>
        <taxon>Hyphomicrobiales</taxon>
        <taxon>Stappiaceae</taxon>
        <taxon>Pseudovibrio</taxon>
    </lineage>
</organism>
<keyword evidence="3" id="KW-1185">Reference proteome</keyword>
<dbReference type="PANTHER" id="PTHR39963">
    <property type="entry name" value="SLL0983 PROTEIN"/>
    <property type="match status" value="1"/>
</dbReference>
<dbReference type="Proteomes" id="UP000185783">
    <property type="component" value="Unassembled WGS sequence"/>
</dbReference>
<sequence length="228" mass="25778">MTDKAQLEWRDAHVPYSPQFDDTYFSKAGGREETDYVFIKGNDLPARWRGAQDVVVAELGFGSGLNFFETLRQVRLIERTSRPHLIFQSFERYPMTWDAMARTLSPWPDLTALLDELSVQGEFQAGWQRRDVPDATLYLGVGDAAALVSSLPTPAQAWYLDGFNPAKNPELWGQPLMQAVHDHTVPSGTFATYTAAGWVRRNLQAAGFEVERCKGFGNKREMMKGRKL</sequence>
<evidence type="ECO:0000313" key="3">
    <source>
        <dbReference type="Proteomes" id="UP000185783"/>
    </source>
</evidence>
<dbReference type="GO" id="GO:0016645">
    <property type="term" value="F:oxidoreductase activity, acting on the CH-NH group of donors"/>
    <property type="evidence" value="ECO:0007669"/>
    <property type="project" value="InterPro"/>
</dbReference>
<dbReference type="RefSeq" id="WP_028481367.1">
    <property type="nucleotide sequence ID" value="NZ_LVVZ01000010.1"/>
</dbReference>
<accession>A0A1U7JJI0</accession>